<reference evidence="13" key="1">
    <citation type="submission" date="2018-12" db="EMBL/GenBank/DDBJ databases">
        <title>Novel natural products biosynthetic potential of the class Ktedonobacteria.</title>
        <authorList>
            <person name="Zheng Y."/>
            <person name="Saitou A."/>
            <person name="Wang C.M."/>
            <person name="Toyoda A."/>
            <person name="Minakuchi Y."/>
            <person name="Sekiguchi Y."/>
            <person name="Ueda K."/>
            <person name="Takano H."/>
            <person name="Sakai Y."/>
            <person name="Yokota A."/>
            <person name="Yabe S."/>
        </authorList>
    </citation>
    <scope>NUCLEOTIDE SEQUENCE</scope>
    <source>
        <strain evidence="13">A3-2</strain>
    </source>
</reference>
<feature type="binding site" evidence="10">
    <location>
        <begin position="433"/>
        <end position="434"/>
    </location>
    <ligand>
        <name>substrate</name>
    </ligand>
</feature>
<evidence type="ECO:0000256" key="12">
    <source>
        <dbReference type="RuleBase" id="RU361175"/>
    </source>
</evidence>
<dbReference type="SUPFAM" id="SSF51445">
    <property type="entry name" value="(Trans)glycosidases"/>
    <property type="match status" value="1"/>
</dbReference>
<keyword evidence="5" id="KW-0136">Cellulose degradation</keyword>
<comment type="similarity">
    <text evidence="2 12">Belongs to the glycosyl hydrolase 1 family.</text>
</comment>
<feature type="binding site" evidence="10">
    <location>
        <position position="39"/>
    </location>
    <ligand>
        <name>substrate</name>
    </ligand>
</feature>
<evidence type="ECO:0000256" key="4">
    <source>
        <dbReference type="ARBA" id="ARBA00022801"/>
    </source>
</evidence>
<dbReference type="GO" id="GO:0008422">
    <property type="term" value="F:beta-glucosidase activity"/>
    <property type="evidence" value="ECO:0007669"/>
    <property type="project" value="UniProtKB-EC"/>
</dbReference>
<dbReference type="PRINTS" id="PR00131">
    <property type="entry name" value="GLHYDRLASE1"/>
</dbReference>
<dbReference type="PANTHER" id="PTHR10353:SF36">
    <property type="entry name" value="LP05116P"/>
    <property type="match status" value="1"/>
</dbReference>
<dbReference type="GO" id="GO:0005829">
    <property type="term" value="C:cytosol"/>
    <property type="evidence" value="ECO:0007669"/>
    <property type="project" value="TreeGrafter"/>
</dbReference>
<accession>A0A455T8N6</accession>
<dbReference type="GO" id="GO:0030245">
    <property type="term" value="P:cellulose catabolic process"/>
    <property type="evidence" value="ECO:0007669"/>
    <property type="project" value="UniProtKB-KW"/>
</dbReference>
<feature type="active site" description="Nucleophile" evidence="9 11">
    <location>
        <position position="379"/>
    </location>
</feature>
<dbReference type="AlphaFoldDB" id="A0A455T8N6"/>
<feature type="binding site" evidence="10">
    <location>
        <position position="140"/>
    </location>
    <ligand>
        <name>substrate</name>
    </ligand>
</feature>
<proteinExistence type="inferred from homology"/>
<evidence type="ECO:0000256" key="1">
    <source>
        <dbReference type="ARBA" id="ARBA00000448"/>
    </source>
</evidence>
<keyword evidence="4 12" id="KW-0378">Hydrolase</keyword>
<dbReference type="InterPro" id="IPR033132">
    <property type="entry name" value="GH_1_N_CS"/>
</dbReference>
<evidence type="ECO:0000256" key="2">
    <source>
        <dbReference type="ARBA" id="ARBA00010838"/>
    </source>
</evidence>
<keyword evidence="8" id="KW-0624">Polysaccharide degradation</keyword>
<feature type="binding site" evidence="10">
    <location>
        <position position="314"/>
    </location>
    <ligand>
        <name>substrate</name>
    </ligand>
</feature>
<evidence type="ECO:0000256" key="6">
    <source>
        <dbReference type="ARBA" id="ARBA00023277"/>
    </source>
</evidence>
<dbReference type="Pfam" id="PF00232">
    <property type="entry name" value="Glyco_hydro_1"/>
    <property type="match status" value="1"/>
</dbReference>
<dbReference type="InterPro" id="IPR017853">
    <property type="entry name" value="GH"/>
</dbReference>
<dbReference type="PANTHER" id="PTHR10353">
    <property type="entry name" value="GLYCOSYL HYDROLASE"/>
    <property type="match status" value="1"/>
</dbReference>
<dbReference type="PROSITE" id="PS00653">
    <property type="entry name" value="GLYCOSYL_HYDROL_F1_2"/>
    <property type="match status" value="1"/>
</dbReference>
<evidence type="ECO:0000256" key="11">
    <source>
        <dbReference type="PROSITE-ProRule" id="PRU10055"/>
    </source>
</evidence>
<dbReference type="InterPro" id="IPR001360">
    <property type="entry name" value="Glyco_hydro_1"/>
</dbReference>
<dbReference type="PROSITE" id="PS00572">
    <property type="entry name" value="GLYCOSYL_HYDROL_F1_1"/>
    <property type="match status" value="1"/>
</dbReference>
<dbReference type="EC" id="3.2.1.21" evidence="3 12"/>
<dbReference type="InterPro" id="IPR018120">
    <property type="entry name" value="Glyco_hydro_1_AS"/>
</dbReference>
<evidence type="ECO:0000256" key="5">
    <source>
        <dbReference type="ARBA" id="ARBA00023001"/>
    </source>
</evidence>
<protein>
    <recommendedName>
        <fullName evidence="3 12">Beta-glucosidase</fullName>
        <ecNumber evidence="3 12">3.2.1.21</ecNumber>
    </recommendedName>
</protein>
<dbReference type="FunFam" id="3.20.20.80:FF:000004">
    <property type="entry name" value="Beta-glucosidase 6-phospho-beta-glucosidase"/>
    <property type="match status" value="1"/>
</dbReference>
<evidence type="ECO:0000256" key="10">
    <source>
        <dbReference type="PIRSR" id="PIRSR617736-2"/>
    </source>
</evidence>
<evidence type="ECO:0000256" key="8">
    <source>
        <dbReference type="ARBA" id="ARBA00023326"/>
    </source>
</evidence>
<dbReference type="InterPro" id="IPR017736">
    <property type="entry name" value="Glyco_hydro_1_beta-glucosidase"/>
</dbReference>
<keyword evidence="6" id="KW-0119">Carbohydrate metabolism</keyword>
<organism evidence="13">
    <name type="scientific">Thermogemmatispora argillosa</name>
    <dbReference type="NCBI Taxonomy" id="2045280"/>
    <lineage>
        <taxon>Bacteria</taxon>
        <taxon>Bacillati</taxon>
        <taxon>Chloroflexota</taxon>
        <taxon>Ktedonobacteria</taxon>
        <taxon>Thermogemmatisporales</taxon>
        <taxon>Thermogemmatisporaceae</taxon>
        <taxon>Thermogemmatispora</taxon>
    </lineage>
</organism>
<dbReference type="Gene3D" id="3.20.20.80">
    <property type="entry name" value="Glycosidases"/>
    <property type="match status" value="1"/>
</dbReference>
<comment type="catalytic activity">
    <reaction evidence="1 12">
        <text>Hydrolysis of terminal, non-reducing beta-D-glucosyl residues with release of beta-D-glucose.</text>
        <dbReference type="EC" id="3.2.1.21"/>
    </reaction>
</comment>
<sequence>MDQPAYTVPDRQEQEADAREIGVSFPSDFLWGVATSAYQIEGAAYEDGRGPSIWDAFSGTPGKTYQGDTGDIAADHYHRMEEDVALMARLGIGAYRFSISWPRVLPQGKGTVNSRGLDFYERLVDCLLAHNITPLITLFHWDLPLALQGDGGWLNRETALAFADYAEVVARRLGDRVRWWATLNEPWCSAYLGHGSGEHAPGLCDLQAAITAGHHLLLAHGLALPRLRSYTRSDAQLGIVLNFTPVYPADERPETQESALQADTFHNRWFIEPLYRARYPETLFSALRVQPPAMEAADLELIAAPLDFLGVNYYTRLLVRASSSANGEPISARLAHETVAPVPGACYTEMGWEVYPSGLKDLLLRLQHDYQPKTMVVTENGAAFRDEWDGNEHVHDSRRVAYLRQHIQALGEALAAGAAVRGYFVWSLLDNFEWAFGYSKRFGIVYVDYPTQRRIIKDSGYWYASFIAARRPRL</sequence>
<keyword evidence="7 12" id="KW-0326">Glycosidase</keyword>
<feature type="active site" description="Proton donor" evidence="9">
    <location>
        <position position="185"/>
    </location>
</feature>
<gene>
    <name evidence="13" type="ORF">KTA_39140</name>
</gene>
<evidence type="ECO:0000313" key="13">
    <source>
        <dbReference type="EMBL" id="BBH95715.1"/>
    </source>
</evidence>
<evidence type="ECO:0000256" key="7">
    <source>
        <dbReference type="ARBA" id="ARBA00023295"/>
    </source>
</evidence>
<dbReference type="NCBIfam" id="TIGR03356">
    <property type="entry name" value="BGL"/>
    <property type="match status" value="1"/>
</dbReference>
<evidence type="ECO:0000256" key="3">
    <source>
        <dbReference type="ARBA" id="ARBA00012744"/>
    </source>
</evidence>
<feature type="binding site" evidence="10">
    <location>
        <position position="426"/>
    </location>
    <ligand>
        <name>substrate</name>
    </ligand>
</feature>
<evidence type="ECO:0000256" key="9">
    <source>
        <dbReference type="PIRSR" id="PIRSR617736-1"/>
    </source>
</evidence>
<name>A0A455T8N6_9CHLR</name>
<dbReference type="EMBL" id="AP019377">
    <property type="protein sequence ID" value="BBH95715.1"/>
    <property type="molecule type" value="Genomic_DNA"/>
</dbReference>
<feature type="binding site" evidence="10">
    <location>
        <position position="184"/>
    </location>
    <ligand>
        <name>substrate</name>
    </ligand>
</feature>